<name>A0AB34GPX5_ESCRO</name>
<comment type="caution">
    <text evidence="2">The sequence shown here is derived from an EMBL/GenBank/DDBJ whole genome shotgun (WGS) entry which is preliminary data.</text>
</comment>
<feature type="region of interest" description="Disordered" evidence="1">
    <location>
        <begin position="1"/>
        <end position="32"/>
    </location>
</feature>
<evidence type="ECO:0000313" key="3">
    <source>
        <dbReference type="Proteomes" id="UP001159641"/>
    </source>
</evidence>
<feature type="compositionally biased region" description="Pro residues" evidence="1">
    <location>
        <begin position="93"/>
        <end position="114"/>
    </location>
</feature>
<reference evidence="2 3" key="1">
    <citation type="submission" date="2022-11" db="EMBL/GenBank/DDBJ databases">
        <title>Whole genome sequence of Eschrichtius robustus ER-17-0199.</title>
        <authorList>
            <person name="Bruniche-Olsen A."/>
            <person name="Black A.N."/>
            <person name="Fields C.J."/>
            <person name="Walden K."/>
            <person name="Dewoody J.A."/>
        </authorList>
    </citation>
    <scope>NUCLEOTIDE SEQUENCE [LARGE SCALE GENOMIC DNA]</scope>
    <source>
        <strain evidence="2">ER-17-0199</strain>
        <tissue evidence="2">Blubber</tissue>
    </source>
</reference>
<protein>
    <submittedName>
        <fullName evidence="2">Uncharacterized protein</fullName>
    </submittedName>
</protein>
<accession>A0AB34GPX5</accession>
<gene>
    <name evidence="2" type="ORF">J1605_011211</name>
</gene>
<evidence type="ECO:0000256" key="1">
    <source>
        <dbReference type="SAM" id="MobiDB-lite"/>
    </source>
</evidence>
<evidence type="ECO:0000313" key="2">
    <source>
        <dbReference type="EMBL" id="KAJ8781227.1"/>
    </source>
</evidence>
<feature type="compositionally biased region" description="Basic and acidic residues" evidence="1">
    <location>
        <begin position="135"/>
        <end position="155"/>
    </location>
</feature>
<dbReference type="EMBL" id="JAIQCJ010002147">
    <property type="protein sequence ID" value="KAJ8781227.1"/>
    <property type="molecule type" value="Genomic_DNA"/>
</dbReference>
<feature type="region of interest" description="Disordered" evidence="1">
    <location>
        <begin position="130"/>
        <end position="184"/>
    </location>
</feature>
<organism evidence="2 3">
    <name type="scientific">Eschrichtius robustus</name>
    <name type="common">California gray whale</name>
    <name type="synonym">Eschrichtius gibbosus</name>
    <dbReference type="NCBI Taxonomy" id="9764"/>
    <lineage>
        <taxon>Eukaryota</taxon>
        <taxon>Metazoa</taxon>
        <taxon>Chordata</taxon>
        <taxon>Craniata</taxon>
        <taxon>Vertebrata</taxon>
        <taxon>Euteleostomi</taxon>
        <taxon>Mammalia</taxon>
        <taxon>Eutheria</taxon>
        <taxon>Laurasiatheria</taxon>
        <taxon>Artiodactyla</taxon>
        <taxon>Whippomorpha</taxon>
        <taxon>Cetacea</taxon>
        <taxon>Mysticeti</taxon>
        <taxon>Eschrichtiidae</taxon>
        <taxon>Eschrichtius</taxon>
    </lineage>
</organism>
<sequence>MQVTEAQQGLPRLRGERDAEGARVPVGGGKCGERRYRWQLAGSLCGLLPWRPGSSSPKVPPNAPTRNPQPASRAYSRSPKPVQPANQLREPQRLPPGLAPGPCPASSPPSPSCPPRAFVCPSRAQLPEFLPLRGKRGDREGPGCPKDVLRSEPLGRRSPGLNQRTCDGRREGGEPDEEAGEASTLQFQKMSRGNSENNNFLNNNNQMVLDMILYPLIGIHQTINWESVARLVPGLTPKEVNNGLSDIY</sequence>
<proteinExistence type="predicted"/>
<keyword evidence="3" id="KW-1185">Reference proteome</keyword>
<dbReference type="AlphaFoldDB" id="A0AB34GPX5"/>
<dbReference type="Proteomes" id="UP001159641">
    <property type="component" value="Unassembled WGS sequence"/>
</dbReference>
<feature type="region of interest" description="Disordered" evidence="1">
    <location>
        <begin position="49"/>
        <end position="116"/>
    </location>
</feature>